<evidence type="ECO:0000313" key="6">
    <source>
        <dbReference type="Proteomes" id="UP000176996"/>
    </source>
</evidence>
<evidence type="ECO:0000256" key="1">
    <source>
        <dbReference type="ARBA" id="ARBA00022490"/>
    </source>
</evidence>
<dbReference type="Gene3D" id="1.10.10.10">
    <property type="entry name" value="Winged helix-like DNA-binding domain superfamily/Winged helix DNA-binding domain"/>
    <property type="match status" value="2"/>
</dbReference>
<protein>
    <recommendedName>
        <fullName evidence="7">SMC-Scp complex subunit ScpB</fullName>
    </recommendedName>
</protein>
<dbReference type="PANTHER" id="PTHR34298">
    <property type="entry name" value="SEGREGATION AND CONDENSATION PROTEIN B"/>
    <property type="match status" value="1"/>
</dbReference>
<comment type="caution">
    <text evidence="5">The sequence shown here is derived from an EMBL/GenBank/DDBJ whole genome shotgun (WGS) entry which is preliminary data.</text>
</comment>
<gene>
    <name evidence="5" type="ORF">A3A21_03615</name>
</gene>
<dbReference type="AlphaFoldDB" id="A0A1F6BY36"/>
<dbReference type="InterPro" id="IPR005234">
    <property type="entry name" value="ScpB_csome_segregation"/>
</dbReference>
<keyword evidence="2" id="KW-0132">Cell division</keyword>
<dbReference type="GO" id="GO:0051304">
    <property type="term" value="P:chromosome separation"/>
    <property type="evidence" value="ECO:0007669"/>
    <property type="project" value="InterPro"/>
</dbReference>
<dbReference type="STRING" id="1798471.A3A21_03615"/>
<keyword evidence="1" id="KW-0963">Cytoplasm</keyword>
<evidence type="ECO:0000313" key="5">
    <source>
        <dbReference type="EMBL" id="OGG41723.1"/>
    </source>
</evidence>
<keyword evidence="4" id="KW-0131">Cell cycle</keyword>
<name>A0A1F6BY36_9BACT</name>
<accession>A0A1F6BY36</accession>
<dbReference type="Pfam" id="PF04079">
    <property type="entry name" value="SMC_ScpB"/>
    <property type="match status" value="1"/>
</dbReference>
<sequence>MRCVESVKIKEKNEKQQRMNHKQKLPFSAQLEAFLFYHGEAVSVLKIASVLGISEEEVSFGLRELQETLEKDSKRGLTLLWKEKYVPLEAKLRQAPLETKLLMGQVQLVTKPEFAFIFQKLIRGDLEEELTPAALDTLSIVAYLGPLSRAEIDYVRGVNSSFILRNLLLRGLIERREEKKGALYQYEASFDFLKHLGLRKVKDLPEYETYRGMLTRFQEQNKSDSFKPAVS</sequence>
<dbReference type="GO" id="GO:0051301">
    <property type="term" value="P:cell division"/>
    <property type="evidence" value="ECO:0007669"/>
    <property type="project" value="UniProtKB-KW"/>
</dbReference>
<dbReference type="SUPFAM" id="SSF46785">
    <property type="entry name" value="Winged helix' DNA-binding domain"/>
    <property type="match status" value="1"/>
</dbReference>
<dbReference type="InterPro" id="IPR036390">
    <property type="entry name" value="WH_DNA-bd_sf"/>
</dbReference>
<dbReference type="EMBL" id="MFKK01000009">
    <property type="protein sequence ID" value="OGG41723.1"/>
    <property type="molecule type" value="Genomic_DNA"/>
</dbReference>
<dbReference type="PANTHER" id="PTHR34298:SF2">
    <property type="entry name" value="SEGREGATION AND CONDENSATION PROTEIN B"/>
    <property type="match status" value="1"/>
</dbReference>
<dbReference type="InterPro" id="IPR036388">
    <property type="entry name" value="WH-like_DNA-bd_sf"/>
</dbReference>
<proteinExistence type="predicted"/>
<evidence type="ECO:0008006" key="7">
    <source>
        <dbReference type="Google" id="ProtNLM"/>
    </source>
</evidence>
<organism evidence="5 6">
    <name type="scientific">Candidatus Jorgensenbacteria bacterium RIFCSPLOWO2_01_FULL_45_25b</name>
    <dbReference type="NCBI Taxonomy" id="1798471"/>
    <lineage>
        <taxon>Bacteria</taxon>
        <taxon>Candidatus Joergenseniibacteriota</taxon>
    </lineage>
</organism>
<reference evidence="5 6" key="1">
    <citation type="journal article" date="2016" name="Nat. Commun.">
        <title>Thousands of microbial genomes shed light on interconnected biogeochemical processes in an aquifer system.</title>
        <authorList>
            <person name="Anantharaman K."/>
            <person name="Brown C.T."/>
            <person name="Hug L.A."/>
            <person name="Sharon I."/>
            <person name="Castelle C.J."/>
            <person name="Probst A.J."/>
            <person name="Thomas B.C."/>
            <person name="Singh A."/>
            <person name="Wilkins M.J."/>
            <person name="Karaoz U."/>
            <person name="Brodie E.L."/>
            <person name="Williams K.H."/>
            <person name="Hubbard S.S."/>
            <person name="Banfield J.F."/>
        </authorList>
    </citation>
    <scope>NUCLEOTIDE SEQUENCE [LARGE SCALE GENOMIC DNA]</scope>
</reference>
<evidence type="ECO:0000256" key="4">
    <source>
        <dbReference type="ARBA" id="ARBA00023306"/>
    </source>
</evidence>
<evidence type="ECO:0000256" key="3">
    <source>
        <dbReference type="ARBA" id="ARBA00022829"/>
    </source>
</evidence>
<evidence type="ECO:0000256" key="2">
    <source>
        <dbReference type="ARBA" id="ARBA00022618"/>
    </source>
</evidence>
<keyword evidence="3" id="KW-0159">Chromosome partition</keyword>
<dbReference type="Proteomes" id="UP000176996">
    <property type="component" value="Unassembled WGS sequence"/>
</dbReference>